<reference evidence="2" key="2">
    <citation type="submission" date="2020-10" db="EMBL/GenBank/DDBJ databases">
        <authorList>
            <person name="Cooper E.A."/>
            <person name="Brenton Z.W."/>
            <person name="Flinn B.S."/>
            <person name="Jenkins J."/>
            <person name="Shu S."/>
            <person name="Flowers D."/>
            <person name="Luo F."/>
            <person name="Wang Y."/>
            <person name="Xia P."/>
            <person name="Barry K."/>
            <person name="Daum C."/>
            <person name="Lipzen A."/>
            <person name="Yoshinaga Y."/>
            <person name="Schmutz J."/>
            <person name="Saski C."/>
            <person name="Vermerris W."/>
            <person name="Kresovich S."/>
        </authorList>
    </citation>
    <scope>NUCLEOTIDE SEQUENCE</scope>
</reference>
<reference evidence="2" key="1">
    <citation type="journal article" date="2019" name="BMC Genomics">
        <title>A new reference genome for Sorghum bicolor reveals high levels of sequence similarity between sweet and grain genotypes: implications for the genetics of sugar metabolism.</title>
        <authorList>
            <person name="Cooper E.A."/>
            <person name="Brenton Z.W."/>
            <person name="Flinn B.S."/>
            <person name="Jenkins J."/>
            <person name="Shu S."/>
            <person name="Flowers D."/>
            <person name="Luo F."/>
            <person name="Wang Y."/>
            <person name="Xia P."/>
            <person name="Barry K."/>
            <person name="Daum C."/>
            <person name="Lipzen A."/>
            <person name="Yoshinaga Y."/>
            <person name="Schmutz J."/>
            <person name="Saski C."/>
            <person name="Vermerris W."/>
            <person name="Kresovich S."/>
        </authorList>
    </citation>
    <scope>NUCLEOTIDE SEQUENCE</scope>
</reference>
<gene>
    <name evidence="2" type="ORF">BDA96_01G349200</name>
</gene>
<protein>
    <submittedName>
        <fullName evidence="2">Uncharacterized protein</fullName>
    </submittedName>
</protein>
<dbReference type="EMBL" id="CM027680">
    <property type="protein sequence ID" value="KAG0550564.1"/>
    <property type="molecule type" value="Genomic_DNA"/>
</dbReference>
<organism evidence="2 3">
    <name type="scientific">Sorghum bicolor</name>
    <name type="common">Sorghum</name>
    <name type="synonym">Sorghum vulgare</name>
    <dbReference type="NCBI Taxonomy" id="4558"/>
    <lineage>
        <taxon>Eukaryota</taxon>
        <taxon>Viridiplantae</taxon>
        <taxon>Streptophyta</taxon>
        <taxon>Embryophyta</taxon>
        <taxon>Tracheophyta</taxon>
        <taxon>Spermatophyta</taxon>
        <taxon>Magnoliopsida</taxon>
        <taxon>Liliopsida</taxon>
        <taxon>Poales</taxon>
        <taxon>Poaceae</taxon>
        <taxon>PACMAD clade</taxon>
        <taxon>Panicoideae</taxon>
        <taxon>Andropogonodae</taxon>
        <taxon>Andropogoneae</taxon>
        <taxon>Sorghinae</taxon>
        <taxon>Sorghum</taxon>
    </lineage>
</organism>
<dbReference type="AlphaFoldDB" id="A0A921S2Z2"/>
<feature type="region of interest" description="Disordered" evidence="1">
    <location>
        <begin position="1"/>
        <end position="57"/>
    </location>
</feature>
<comment type="caution">
    <text evidence="2">The sequence shown here is derived from an EMBL/GenBank/DDBJ whole genome shotgun (WGS) entry which is preliminary data.</text>
</comment>
<proteinExistence type="predicted"/>
<dbReference type="Proteomes" id="UP000807115">
    <property type="component" value="Chromosome 1"/>
</dbReference>
<accession>A0A921S2Z2</accession>
<evidence type="ECO:0000313" key="2">
    <source>
        <dbReference type="EMBL" id="KAG0550564.1"/>
    </source>
</evidence>
<name>A0A921S2Z2_SORBI</name>
<dbReference type="PANTHER" id="PTHR33595">
    <property type="entry name" value="VON WILLEBRAND FACTOR A DOMAIN PROTEIN"/>
    <property type="match status" value="1"/>
</dbReference>
<evidence type="ECO:0000313" key="3">
    <source>
        <dbReference type="Proteomes" id="UP000807115"/>
    </source>
</evidence>
<evidence type="ECO:0000256" key="1">
    <source>
        <dbReference type="SAM" id="MobiDB-lite"/>
    </source>
</evidence>
<sequence>MERRLRAIAPKPLPPPAPPRSLLWRGHKRGRDDHLLLSPPVSKREREATSSSSSSSSYYPYPYPYPYPPPPLLPAAGVGLGRYMSMPEGVLAGCEERLRGLSLVAGSPAAAAAAVPVERDLISKLQVPKVIKPRPARPLCTTICIDSSNIADAVDGGGVAYPETTSTVSVSNKTAREVETELELPGALPAVVSGHHHNRVHLVNDAYKAMVGQPVCPWLDYLPGGAGVSTTSRRINGIVVLDVRKFGPAAAPPRRPPDVVGGSVDAAFPCTARITWEQGGGNAIASLTVPCTVEHLIGGRSGDYRYIWRFDSSRASIIYCIT</sequence>
<dbReference type="PANTHER" id="PTHR33595:SF19">
    <property type="entry name" value="IG-LIKE DOMAIN-CONTAINING PROTEIN"/>
    <property type="match status" value="1"/>
</dbReference>